<comment type="caution">
    <text evidence="1">The sequence shown here is derived from an EMBL/GenBank/DDBJ whole genome shotgun (WGS) entry which is preliminary data.</text>
</comment>
<dbReference type="Proteomes" id="UP000231134">
    <property type="component" value="Unassembled WGS sequence"/>
</dbReference>
<protein>
    <submittedName>
        <fullName evidence="1">Uncharacterized protein</fullName>
    </submittedName>
</protein>
<dbReference type="AlphaFoldDB" id="A0A2M9A8T3"/>
<name>A0A2M9A8T3_9BACT</name>
<accession>A0A2M9A8T3</accession>
<keyword evidence="2" id="KW-1185">Reference proteome</keyword>
<sequence length="70" mass="8060">MDGIAPQIALLRQMYIGLDKKSRKAFLGCHIACPDCKSETVDFRRISMLFEGVFPLFQNKIYIHARCQQP</sequence>
<proteinExistence type="predicted"/>
<evidence type="ECO:0000313" key="2">
    <source>
        <dbReference type="Proteomes" id="UP000231134"/>
    </source>
</evidence>
<evidence type="ECO:0000313" key="1">
    <source>
        <dbReference type="EMBL" id="PJJ42129.1"/>
    </source>
</evidence>
<gene>
    <name evidence="1" type="ORF">BGX16_2146</name>
</gene>
<organism evidence="1 2">
    <name type="scientific">Hallerella succinigenes</name>
    <dbReference type="NCBI Taxonomy" id="1896222"/>
    <lineage>
        <taxon>Bacteria</taxon>
        <taxon>Pseudomonadati</taxon>
        <taxon>Fibrobacterota</taxon>
        <taxon>Fibrobacteria</taxon>
        <taxon>Fibrobacterales</taxon>
        <taxon>Fibrobacteraceae</taxon>
        <taxon>Hallerella</taxon>
    </lineage>
</organism>
<reference evidence="1 2" key="1">
    <citation type="submission" date="2017-11" db="EMBL/GenBank/DDBJ databases">
        <title>Animal gut microbial communities from fecal samples from Wisconsin, USA.</title>
        <authorList>
            <person name="Neumann A."/>
        </authorList>
    </citation>
    <scope>NUCLEOTIDE SEQUENCE [LARGE SCALE GENOMIC DNA]</scope>
    <source>
        <strain evidence="1 2">UWS3</strain>
    </source>
</reference>
<dbReference type="EMBL" id="PGEX01000001">
    <property type="protein sequence ID" value="PJJ42129.1"/>
    <property type="molecule type" value="Genomic_DNA"/>
</dbReference>